<keyword evidence="1" id="KW-0175">Coiled coil</keyword>
<keyword evidence="3" id="KW-1185">Reference proteome</keyword>
<proteinExistence type="predicted"/>
<evidence type="ECO:0000256" key="2">
    <source>
        <dbReference type="SAM" id="MobiDB-lite"/>
    </source>
</evidence>
<feature type="region of interest" description="Disordered" evidence="2">
    <location>
        <begin position="1"/>
        <end position="36"/>
    </location>
</feature>
<evidence type="ECO:0000256" key="1">
    <source>
        <dbReference type="SAM" id="Coils"/>
    </source>
</evidence>
<accession>A0A915B7J6</accession>
<dbReference type="WBParaSite" id="PgR029_g095_t01">
    <property type="protein sequence ID" value="PgR029_g095_t01"/>
    <property type="gene ID" value="PgR029_g095"/>
</dbReference>
<evidence type="ECO:0000313" key="3">
    <source>
        <dbReference type="Proteomes" id="UP000887569"/>
    </source>
</evidence>
<evidence type="ECO:0000313" key="4">
    <source>
        <dbReference type="WBParaSite" id="PgR029_g095_t01"/>
    </source>
</evidence>
<dbReference type="AlphaFoldDB" id="A0A915B7J6"/>
<feature type="compositionally biased region" description="Polar residues" evidence="2">
    <location>
        <begin position="19"/>
        <end position="36"/>
    </location>
</feature>
<dbReference type="Proteomes" id="UP000887569">
    <property type="component" value="Unplaced"/>
</dbReference>
<organism evidence="3 4">
    <name type="scientific">Parascaris univalens</name>
    <name type="common">Nematode worm</name>
    <dbReference type="NCBI Taxonomy" id="6257"/>
    <lineage>
        <taxon>Eukaryota</taxon>
        <taxon>Metazoa</taxon>
        <taxon>Ecdysozoa</taxon>
        <taxon>Nematoda</taxon>
        <taxon>Chromadorea</taxon>
        <taxon>Rhabditida</taxon>
        <taxon>Spirurina</taxon>
        <taxon>Ascaridomorpha</taxon>
        <taxon>Ascaridoidea</taxon>
        <taxon>Ascarididae</taxon>
        <taxon>Parascaris</taxon>
    </lineage>
</organism>
<sequence length="372" mass="42375">MMPAKKIKLDSAVDDNEGSSDTSADGDHSTNSAPSLSTAQPFSIIQKLNREDLSWIASNLKVVLNVETAIKKPLINGCRLEPVIQRFRYLSSTVRRNSIGNPLDAQKMRTYARSAIETLLFSLGSNPVNFQPPMQAIRCVVLWSKNTDIMRYRDVRDALFCLLDRLLQLFPPRSHATRLYWLYAFADANYTKHEDENENLRRLIEGFRSRVFSVFSVDDEVDIRSFLVELLEWDLCSILLGEGINGPGQLCHHPLCLLLHFGIDQITQFRFSRDSTRFLVHCIEHAVSTKQSETHRSYIRLVEMSVEALRLAQNGFNLDPIMKAEVPFLMYDRAMDVQMLTRAALEKGLTGVEATKLFTVRWMRDVAANTVG</sequence>
<protein>
    <submittedName>
        <fullName evidence="4">Uncharacterized protein</fullName>
    </submittedName>
</protein>
<reference evidence="4" key="1">
    <citation type="submission" date="2022-11" db="UniProtKB">
        <authorList>
            <consortium name="WormBaseParasite"/>
        </authorList>
    </citation>
    <scope>IDENTIFICATION</scope>
</reference>
<feature type="coiled-coil region" evidence="1">
    <location>
        <begin position="183"/>
        <end position="210"/>
    </location>
</feature>
<name>A0A915B7J6_PARUN</name>